<dbReference type="STRING" id="321339.SAMN05444340_11681"/>
<evidence type="ECO:0000313" key="5">
    <source>
        <dbReference type="EMBL" id="SDY74096.1"/>
    </source>
</evidence>
<keyword evidence="2" id="KW-0378">Hydrolase</keyword>
<dbReference type="AlphaFoldDB" id="A0A1H3MBX1"/>
<feature type="compositionally biased region" description="Pro residues" evidence="3">
    <location>
        <begin position="33"/>
        <end position="46"/>
    </location>
</feature>
<dbReference type="OrthoDB" id="5372081at2"/>
<name>A0A1H3MBX1_9RHOB</name>
<evidence type="ECO:0000256" key="3">
    <source>
        <dbReference type="SAM" id="MobiDB-lite"/>
    </source>
</evidence>
<dbReference type="PANTHER" id="PTHR30023">
    <property type="entry name" value="D-ALANYL-D-ALANINE CARBOXYPEPTIDASE"/>
    <property type="match status" value="1"/>
</dbReference>
<dbReference type="PRINTS" id="PR00922">
    <property type="entry name" value="DADACBPTASE3"/>
</dbReference>
<accession>A0A1H3MBX1</accession>
<dbReference type="RefSeq" id="WP_089884971.1">
    <property type="nucleotide sequence ID" value="NZ_FNPF01000016.1"/>
</dbReference>
<protein>
    <submittedName>
        <fullName evidence="5">D-alanyl-D-alanine carboxypeptidase / D-alanyl-D-alanine-endopeptidase (Penicillin-binding protein 4)</fullName>
    </submittedName>
</protein>
<evidence type="ECO:0000256" key="4">
    <source>
        <dbReference type="SAM" id="SignalP"/>
    </source>
</evidence>
<proteinExistence type="inferred from homology"/>
<evidence type="ECO:0000256" key="2">
    <source>
        <dbReference type="ARBA" id="ARBA00022801"/>
    </source>
</evidence>
<keyword evidence="5" id="KW-0121">Carboxypeptidase</keyword>
<dbReference type="EMBL" id="FNPF01000016">
    <property type="protein sequence ID" value="SDY74096.1"/>
    <property type="molecule type" value="Genomic_DNA"/>
</dbReference>
<sequence length="495" mass="52548">MTRHISRRAFVAALASVPIAARAAAPQDSSRPVPRPGSVPPPPPPGIDELIERSGLTGQVSCAVADAESGRLLESHNGALALAPASVAKAITAAYALEHLGADHRFVTRVIATGPVKDGVVEGDLVLAGGGDPTLDTDALGALAGELVGQGITGVSGRFLVWGGALPTERAIDPIQPEHLAYNPSVSGLNLNYNRVHFKWERAGGDYDLSLGAHSANYRPAVQVARISAADRAGPVYTYEEVEGRDEWTVARGALGDGGSRWLPVRRPEIYAGEAFQAVAIAAGMALPAPEPVEDLPAGVLLAAHDSAPLRNILGDMLEWSTNITAELVGMAATKQMTGRAPESLHASAEAMNAWARDRFGMHTIALVDHSGLGDESRISAEDMMVALQALHVDEVIQPLLKEFTLRDEAGRPMPSHPIVVKAKTGTLNFVSGLAGYVEPKGGDELVFAIFVADLDHRATLSREELERPEGGRAWNRRAKWLQQALIERWSALYA</sequence>
<dbReference type="PANTHER" id="PTHR30023:SF0">
    <property type="entry name" value="PENICILLIN-SENSITIVE CARBOXYPEPTIDASE A"/>
    <property type="match status" value="1"/>
</dbReference>
<dbReference type="Pfam" id="PF02113">
    <property type="entry name" value="Peptidase_S13"/>
    <property type="match status" value="1"/>
</dbReference>
<dbReference type="GO" id="GO:0006508">
    <property type="term" value="P:proteolysis"/>
    <property type="evidence" value="ECO:0007669"/>
    <property type="project" value="InterPro"/>
</dbReference>
<organism evidence="5 6">
    <name type="scientific">Citreimonas salinaria</name>
    <dbReference type="NCBI Taxonomy" id="321339"/>
    <lineage>
        <taxon>Bacteria</taxon>
        <taxon>Pseudomonadati</taxon>
        <taxon>Pseudomonadota</taxon>
        <taxon>Alphaproteobacteria</taxon>
        <taxon>Rhodobacterales</taxon>
        <taxon>Roseobacteraceae</taxon>
        <taxon>Citreimonas</taxon>
    </lineage>
</organism>
<reference evidence="5 6" key="1">
    <citation type="submission" date="2016-10" db="EMBL/GenBank/DDBJ databases">
        <authorList>
            <person name="de Groot N.N."/>
        </authorList>
    </citation>
    <scope>NUCLEOTIDE SEQUENCE [LARGE SCALE GENOMIC DNA]</scope>
    <source>
        <strain evidence="5 6">DSM 26880</strain>
    </source>
</reference>
<dbReference type="Proteomes" id="UP000199286">
    <property type="component" value="Unassembled WGS sequence"/>
</dbReference>
<feature type="chain" id="PRO_5011730901" evidence="4">
    <location>
        <begin position="24"/>
        <end position="495"/>
    </location>
</feature>
<dbReference type="GO" id="GO:0004185">
    <property type="term" value="F:serine-type carboxypeptidase activity"/>
    <property type="evidence" value="ECO:0007669"/>
    <property type="project" value="InterPro"/>
</dbReference>
<evidence type="ECO:0000256" key="1">
    <source>
        <dbReference type="ARBA" id="ARBA00006096"/>
    </source>
</evidence>
<evidence type="ECO:0000313" key="6">
    <source>
        <dbReference type="Proteomes" id="UP000199286"/>
    </source>
</evidence>
<dbReference type="GO" id="GO:0000270">
    <property type="term" value="P:peptidoglycan metabolic process"/>
    <property type="evidence" value="ECO:0007669"/>
    <property type="project" value="TreeGrafter"/>
</dbReference>
<feature type="region of interest" description="Disordered" evidence="3">
    <location>
        <begin position="23"/>
        <end position="46"/>
    </location>
</feature>
<dbReference type="NCBIfam" id="TIGR00666">
    <property type="entry name" value="PBP4"/>
    <property type="match status" value="1"/>
</dbReference>
<gene>
    <name evidence="5" type="ORF">SAMN05444340_11681</name>
</gene>
<dbReference type="Gene3D" id="3.40.710.10">
    <property type="entry name" value="DD-peptidase/beta-lactamase superfamily"/>
    <property type="match status" value="1"/>
</dbReference>
<feature type="signal peptide" evidence="4">
    <location>
        <begin position="1"/>
        <end position="23"/>
    </location>
</feature>
<dbReference type="Gene3D" id="3.50.80.20">
    <property type="entry name" value="D-Ala-D-Ala carboxypeptidase C, peptidase S13"/>
    <property type="match status" value="1"/>
</dbReference>
<dbReference type="InterPro" id="IPR000667">
    <property type="entry name" value="Peptidase_S13"/>
</dbReference>
<keyword evidence="4" id="KW-0732">Signal</keyword>
<dbReference type="InterPro" id="IPR012338">
    <property type="entry name" value="Beta-lactam/transpept-like"/>
</dbReference>
<dbReference type="SUPFAM" id="SSF56601">
    <property type="entry name" value="beta-lactamase/transpeptidase-like"/>
    <property type="match status" value="1"/>
</dbReference>
<comment type="similarity">
    <text evidence="1">Belongs to the peptidase S13 family.</text>
</comment>
<keyword evidence="6" id="KW-1185">Reference proteome</keyword>
<keyword evidence="5" id="KW-0645">Protease</keyword>